<organism evidence="3 4">
    <name type="scientific">Kribbella jejuensis</name>
    <dbReference type="NCBI Taxonomy" id="236068"/>
    <lineage>
        <taxon>Bacteria</taxon>
        <taxon>Bacillati</taxon>
        <taxon>Actinomycetota</taxon>
        <taxon>Actinomycetes</taxon>
        <taxon>Propionibacteriales</taxon>
        <taxon>Kribbellaceae</taxon>
        <taxon>Kribbella</taxon>
    </lineage>
</organism>
<feature type="chain" id="PRO_5021865633" evidence="1">
    <location>
        <begin position="25"/>
        <end position="417"/>
    </location>
</feature>
<keyword evidence="4" id="KW-1185">Reference proteome</keyword>
<feature type="signal peptide" evidence="1">
    <location>
        <begin position="1"/>
        <end position="24"/>
    </location>
</feature>
<dbReference type="PANTHER" id="PTHR43784:SF2">
    <property type="entry name" value="GDSL-LIKE LIPASE_ACYLHYDROLASE, PUTATIVE (AFU_ORTHOLOGUE AFUA_2G00820)-RELATED"/>
    <property type="match status" value="1"/>
</dbReference>
<dbReference type="Pfam" id="PF13472">
    <property type="entry name" value="Lipase_GDSL_2"/>
    <property type="match status" value="1"/>
</dbReference>
<dbReference type="OrthoDB" id="1828825at2"/>
<dbReference type="InterPro" id="IPR036514">
    <property type="entry name" value="SGNH_hydro_sf"/>
</dbReference>
<evidence type="ECO:0000256" key="1">
    <source>
        <dbReference type="SAM" id="SignalP"/>
    </source>
</evidence>
<proteinExistence type="predicted"/>
<gene>
    <name evidence="3" type="ORF">FB475_3007</name>
</gene>
<dbReference type="InterPro" id="IPR053140">
    <property type="entry name" value="GDSL_Rv0518-like"/>
</dbReference>
<dbReference type="CDD" id="cd01830">
    <property type="entry name" value="XynE_like"/>
    <property type="match status" value="1"/>
</dbReference>
<dbReference type="InterPro" id="IPR013830">
    <property type="entry name" value="SGNH_hydro"/>
</dbReference>
<evidence type="ECO:0000313" key="4">
    <source>
        <dbReference type="Proteomes" id="UP000316298"/>
    </source>
</evidence>
<name>A0A542EU11_9ACTN</name>
<dbReference type="Proteomes" id="UP000316298">
    <property type="component" value="Unassembled WGS sequence"/>
</dbReference>
<dbReference type="SUPFAM" id="SSF52266">
    <property type="entry name" value="SGNH hydrolase"/>
    <property type="match status" value="1"/>
</dbReference>
<comment type="caution">
    <text evidence="3">The sequence shown here is derived from an EMBL/GenBank/DDBJ whole genome shotgun (WGS) entry which is preliminary data.</text>
</comment>
<dbReference type="PANTHER" id="PTHR43784">
    <property type="entry name" value="GDSL-LIKE LIPASE/ACYLHYDROLASE, PUTATIVE (AFU_ORTHOLOGUE AFUA_2G00820)-RELATED"/>
    <property type="match status" value="1"/>
</dbReference>
<dbReference type="EMBL" id="VFMM01000001">
    <property type="protein sequence ID" value="TQJ18853.1"/>
    <property type="molecule type" value="Genomic_DNA"/>
</dbReference>
<dbReference type="Gene3D" id="3.40.50.1110">
    <property type="entry name" value="SGNH hydrolase"/>
    <property type="match status" value="1"/>
</dbReference>
<evidence type="ECO:0000313" key="3">
    <source>
        <dbReference type="EMBL" id="TQJ18853.1"/>
    </source>
</evidence>
<feature type="domain" description="SGNH hydrolase-type esterase" evidence="2">
    <location>
        <begin position="211"/>
        <end position="407"/>
    </location>
</feature>
<sequence>MSRCLAVVAAATLVLSAGTTTAVAYDAPPGAWSAAWTVAPQQPSAGEGANWSLTGFAQGGAESLRQVVRVSADGTRIRIRLSNRFGNQPLRIAGATIARSAGGAALRPGSQRALTFADRASATVPAGAELTSDAAALPVRALETLAVTLYFSTPTGPATFHELGLATAYRAGGDHRFDPRATAFGQTSGSRYYLAGVDVSGRPAARGTVVAFGDSITDGYGTTAAADNRWPDELAERLDAAGKHFGVANVGVNGNKLLADSSCFGQSGAGRFARDVLGQPGVRTVIVLEGVNDIGGGGYPDFGCGASPVVTAAELIEGHRALIRAAHRHGVRIVGATLTPMGNAWGYDTEDNQKVRDQLNRWIRTSGEYDAVVDLAKVLASRKDPRALNPAYDSGDHLHLNDAGARAIAAAVDLRTL</sequence>
<protein>
    <submittedName>
        <fullName evidence="3">Lysophospholipase L1-like esterase</fullName>
    </submittedName>
</protein>
<keyword evidence="1" id="KW-0732">Signal</keyword>
<evidence type="ECO:0000259" key="2">
    <source>
        <dbReference type="Pfam" id="PF13472"/>
    </source>
</evidence>
<accession>A0A542EU11</accession>
<dbReference type="RefSeq" id="WP_141856429.1">
    <property type="nucleotide sequence ID" value="NZ_BAAAKA010000002.1"/>
</dbReference>
<dbReference type="AlphaFoldDB" id="A0A542EU11"/>
<reference evidence="3 4" key="1">
    <citation type="submission" date="2019-06" db="EMBL/GenBank/DDBJ databases">
        <title>Sequencing the genomes of 1000 actinobacteria strains.</title>
        <authorList>
            <person name="Klenk H.-P."/>
        </authorList>
    </citation>
    <scope>NUCLEOTIDE SEQUENCE [LARGE SCALE GENOMIC DNA]</scope>
    <source>
        <strain evidence="3 4">DSM 17305</strain>
    </source>
</reference>